<keyword evidence="1" id="KW-0812">Transmembrane</keyword>
<feature type="transmembrane region" description="Helical" evidence="1">
    <location>
        <begin position="12"/>
        <end position="31"/>
    </location>
</feature>
<evidence type="ECO:0000313" key="2">
    <source>
        <dbReference type="EMBL" id="MFD2866060.1"/>
    </source>
</evidence>
<evidence type="ECO:0000256" key="1">
    <source>
        <dbReference type="SAM" id="Phobius"/>
    </source>
</evidence>
<accession>A0ABW5XRG9</accession>
<organism evidence="2 3">
    <name type="scientific">Mucilaginibacter antarcticus</name>
    <dbReference type="NCBI Taxonomy" id="1855725"/>
    <lineage>
        <taxon>Bacteria</taxon>
        <taxon>Pseudomonadati</taxon>
        <taxon>Bacteroidota</taxon>
        <taxon>Sphingobacteriia</taxon>
        <taxon>Sphingobacteriales</taxon>
        <taxon>Sphingobacteriaceae</taxon>
        <taxon>Mucilaginibacter</taxon>
    </lineage>
</organism>
<keyword evidence="1" id="KW-1133">Transmembrane helix</keyword>
<sequence>MKTTYRLFSTNMFLNTIASLFLVIGLGMILLGTSMLLQYGLNYFTVENPLYLPALIVILVFAIWILTSSVLPLIIINANGVTAYSIFWKRTITWKDLQTARLVKVKNYYRPNGSAVNFEDTKIPERKSIAVLNKGTRVTTFIVLSGQSWQKPRNMLILSGLYTHQMIAGENAIVFEYDANSWKTIKNKRDGNLKDSYR</sequence>
<gene>
    <name evidence="2" type="ORF">ACFSYC_15290</name>
</gene>
<protein>
    <recommendedName>
        <fullName evidence="4">SMODS-associating 2TM beta-strand rich effector domain-containing protein</fullName>
    </recommendedName>
</protein>
<evidence type="ECO:0000313" key="3">
    <source>
        <dbReference type="Proteomes" id="UP001597601"/>
    </source>
</evidence>
<comment type="caution">
    <text evidence="2">The sequence shown here is derived from an EMBL/GenBank/DDBJ whole genome shotgun (WGS) entry which is preliminary data.</text>
</comment>
<name>A0ABW5XRG9_9SPHI</name>
<evidence type="ECO:0008006" key="4">
    <source>
        <dbReference type="Google" id="ProtNLM"/>
    </source>
</evidence>
<keyword evidence="1" id="KW-0472">Membrane</keyword>
<feature type="transmembrane region" description="Helical" evidence="1">
    <location>
        <begin position="51"/>
        <end position="76"/>
    </location>
</feature>
<dbReference type="RefSeq" id="WP_377129369.1">
    <property type="nucleotide sequence ID" value="NZ_JBHUHN010000001.1"/>
</dbReference>
<dbReference type="Proteomes" id="UP001597601">
    <property type="component" value="Unassembled WGS sequence"/>
</dbReference>
<proteinExistence type="predicted"/>
<dbReference type="EMBL" id="JBHUON010000020">
    <property type="protein sequence ID" value="MFD2866060.1"/>
    <property type="molecule type" value="Genomic_DNA"/>
</dbReference>
<keyword evidence="3" id="KW-1185">Reference proteome</keyword>
<reference evidence="3" key="1">
    <citation type="journal article" date="2019" name="Int. J. Syst. Evol. Microbiol.">
        <title>The Global Catalogue of Microorganisms (GCM) 10K type strain sequencing project: providing services to taxonomists for standard genome sequencing and annotation.</title>
        <authorList>
            <consortium name="The Broad Institute Genomics Platform"/>
            <consortium name="The Broad Institute Genome Sequencing Center for Infectious Disease"/>
            <person name="Wu L."/>
            <person name="Ma J."/>
        </authorList>
    </citation>
    <scope>NUCLEOTIDE SEQUENCE [LARGE SCALE GENOMIC DNA]</scope>
    <source>
        <strain evidence="3">KCTC 52232</strain>
    </source>
</reference>